<dbReference type="SUPFAM" id="SSF53335">
    <property type="entry name" value="S-adenosyl-L-methionine-dependent methyltransferases"/>
    <property type="match status" value="1"/>
</dbReference>
<sequence length="378" mass="40839">MTLDHTPLAQGLADGLRAQGTPDRLATVFARVPRHRCLPRAFWGEDRAWYDRNTDPDEWLRAAYTDQPLVTQVDDGASGGMGIPSSSSSAPSIMARMLAAADLRPGQQVLEVGTGTGYNAALLTELVGADHVTTIEVDQTLADTARAALAAAGYLPTVLHGDGENPTVPASSQDRLIATCTVADVPWRWLDVVRPGGRIVTPWSPSPGGPGGVLAALDVDGDQARGRFEGSLAFMWSRSQRRPARSMPDLDARPDQVDQVTGDPREAWLDGDMAVLLSLLVPGWAHGLGFEPDTEEPHVRVASTSCASWMWLHADGRVESAGSRLLWEEFAAGLSWWRAQGAPDVTEFGLTVDRHRGTQTVWLRSPDAAVWATDRRRA</sequence>
<reference evidence="12 13" key="1">
    <citation type="submission" date="2021-05" db="EMBL/GenBank/DDBJ databases">
        <title>Direct Submission.</title>
        <authorList>
            <person name="Li K."/>
            <person name="Gao J."/>
        </authorList>
    </citation>
    <scope>NUCLEOTIDE SEQUENCE [LARGE SCALE GENOMIC DNA]</scope>
    <source>
        <strain evidence="12 13">Mg02</strain>
    </source>
</reference>
<evidence type="ECO:0000256" key="4">
    <source>
        <dbReference type="ARBA" id="ARBA00013346"/>
    </source>
</evidence>
<gene>
    <name evidence="12" type="ORF">KGD84_21615</name>
</gene>
<evidence type="ECO:0000256" key="9">
    <source>
        <dbReference type="ARBA" id="ARBA00030757"/>
    </source>
</evidence>
<keyword evidence="13" id="KW-1185">Reference proteome</keyword>
<dbReference type="Pfam" id="PF01135">
    <property type="entry name" value="PCMT"/>
    <property type="match status" value="1"/>
</dbReference>
<dbReference type="EC" id="2.1.1.77" evidence="3"/>
<accession>A0ABX8BV75</accession>
<dbReference type="EMBL" id="CP074133">
    <property type="protein sequence ID" value="QUX26130.1"/>
    <property type="molecule type" value="Genomic_DNA"/>
</dbReference>
<dbReference type="Gene3D" id="3.40.50.150">
    <property type="entry name" value="Vaccinia Virus protein VP39"/>
    <property type="match status" value="1"/>
</dbReference>
<evidence type="ECO:0000256" key="11">
    <source>
        <dbReference type="ARBA" id="ARBA00031350"/>
    </source>
</evidence>
<keyword evidence="7" id="KW-0808">Transferase</keyword>
<comment type="similarity">
    <text evidence="2">Belongs to the methyltransferase superfamily. L-isoaspartyl/D-aspartyl protein methyltransferase family.</text>
</comment>
<keyword evidence="5" id="KW-0963">Cytoplasm</keyword>
<evidence type="ECO:0000256" key="10">
    <source>
        <dbReference type="ARBA" id="ARBA00031323"/>
    </source>
</evidence>
<protein>
    <recommendedName>
        <fullName evidence="4">Protein-L-isoaspartate O-methyltransferase</fullName>
        <ecNumber evidence="3">2.1.1.77</ecNumber>
    </recommendedName>
    <alternativeName>
        <fullName evidence="11">L-isoaspartyl protein carboxyl methyltransferase</fullName>
    </alternativeName>
    <alternativeName>
        <fullName evidence="9">Protein L-isoaspartyl methyltransferase</fullName>
    </alternativeName>
    <alternativeName>
        <fullName evidence="10">Protein-beta-aspartate methyltransferase</fullName>
    </alternativeName>
</protein>
<evidence type="ECO:0000256" key="1">
    <source>
        <dbReference type="ARBA" id="ARBA00004496"/>
    </source>
</evidence>
<dbReference type="GO" id="GO:0032259">
    <property type="term" value="P:methylation"/>
    <property type="evidence" value="ECO:0007669"/>
    <property type="project" value="UniProtKB-KW"/>
</dbReference>
<dbReference type="InterPro" id="IPR000682">
    <property type="entry name" value="PCMT"/>
</dbReference>
<evidence type="ECO:0000256" key="2">
    <source>
        <dbReference type="ARBA" id="ARBA00005369"/>
    </source>
</evidence>
<evidence type="ECO:0000256" key="7">
    <source>
        <dbReference type="ARBA" id="ARBA00022679"/>
    </source>
</evidence>
<evidence type="ECO:0000256" key="3">
    <source>
        <dbReference type="ARBA" id="ARBA00011890"/>
    </source>
</evidence>
<keyword evidence="8" id="KW-0949">S-adenosyl-L-methionine</keyword>
<keyword evidence="6 12" id="KW-0489">Methyltransferase</keyword>
<dbReference type="GO" id="GO:0008168">
    <property type="term" value="F:methyltransferase activity"/>
    <property type="evidence" value="ECO:0007669"/>
    <property type="project" value="UniProtKB-KW"/>
</dbReference>
<evidence type="ECO:0000256" key="6">
    <source>
        <dbReference type="ARBA" id="ARBA00022603"/>
    </source>
</evidence>
<evidence type="ECO:0000256" key="8">
    <source>
        <dbReference type="ARBA" id="ARBA00022691"/>
    </source>
</evidence>
<dbReference type="Proteomes" id="UP000676079">
    <property type="component" value="Chromosome"/>
</dbReference>
<dbReference type="InterPro" id="IPR029063">
    <property type="entry name" value="SAM-dependent_MTases_sf"/>
</dbReference>
<evidence type="ECO:0000313" key="12">
    <source>
        <dbReference type="EMBL" id="QUX26130.1"/>
    </source>
</evidence>
<dbReference type="PANTHER" id="PTHR11579:SF0">
    <property type="entry name" value="PROTEIN-L-ISOASPARTATE(D-ASPARTATE) O-METHYLTRANSFERASE"/>
    <property type="match status" value="1"/>
</dbReference>
<name>A0ABX8BV75_9ACTN</name>
<dbReference type="CDD" id="cd02440">
    <property type="entry name" value="AdoMet_MTases"/>
    <property type="match status" value="1"/>
</dbReference>
<evidence type="ECO:0000313" key="13">
    <source>
        <dbReference type="Proteomes" id="UP000676079"/>
    </source>
</evidence>
<dbReference type="PANTHER" id="PTHR11579">
    <property type="entry name" value="PROTEIN-L-ISOASPARTATE O-METHYLTRANSFERASE"/>
    <property type="match status" value="1"/>
</dbReference>
<evidence type="ECO:0000256" key="5">
    <source>
        <dbReference type="ARBA" id="ARBA00022490"/>
    </source>
</evidence>
<comment type="subcellular location">
    <subcellularLocation>
        <location evidence="1">Cytoplasm</location>
    </subcellularLocation>
</comment>
<organism evidence="12 13">
    <name type="scientific">Nocardiopsis changdeensis</name>
    <dbReference type="NCBI Taxonomy" id="2831969"/>
    <lineage>
        <taxon>Bacteria</taxon>
        <taxon>Bacillati</taxon>
        <taxon>Actinomycetota</taxon>
        <taxon>Actinomycetes</taxon>
        <taxon>Streptosporangiales</taxon>
        <taxon>Nocardiopsidaceae</taxon>
        <taxon>Nocardiopsis</taxon>
    </lineage>
</organism>
<proteinExistence type="inferred from homology"/>